<dbReference type="Pfam" id="PF00856">
    <property type="entry name" value="SET"/>
    <property type="match status" value="1"/>
</dbReference>
<dbReference type="AlphaFoldDB" id="A0A833WL62"/>
<sequence length="325" mass="36774">MDSGNALEGEDRCRRNVSVKQELLEIAEEIVKEVLTYSERAKRGKKQKARLNPYGVQKSRKMKHRKQLKPVRDSARVYNARTMKAMLAKVYILVPGAREELEEFRRHLSDYAIDLSPPEVIAIDDDEFDLWPEGVDFITECTCECERYCFRDTCTNALIGVFCTSENCPLNGRCSSSIYECKDLAMVNRDGAGTGVRATADICAGSILSEYTGRLTTEDLENSKGPRNKYALGLQLKSTRRKSVFIDAARCGNITRMMNHSCDATCQFVEVRNRRQVKVVVVAKRRIGEGEDVTVDYKSDLWFTCCCGSRCCVAGQVSQKMRQFT</sequence>
<evidence type="ECO:0000256" key="1">
    <source>
        <dbReference type="ARBA" id="ARBA00004123"/>
    </source>
</evidence>
<name>A0A833WL62_PHYIN</name>
<dbReference type="InterPro" id="IPR001214">
    <property type="entry name" value="SET_dom"/>
</dbReference>
<dbReference type="Proteomes" id="UP000602510">
    <property type="component" value="Unassembled WGS sequence"/>
</dbReference>
<evidence type="ECO:0000259" key="8">
    <source>
        <dbReference type="PROSITE" id="PS50280"/>
    </source>
</evidence>
<keyword evidence="6" id="KW-0949">S-adenosyl-L-methionine</keyword>
<comment type="subcellular location">
    <subcellularLocation>
        <location evidence="2">Chromosome</location>
    </subcellularLocation>
    <subcellularLocation>
        <location evidence="1">Nucleus</location>
    </subcellularLocation>
</comment>
<dbReference type="Gene3D" id="2.170.270.10">
    <property type="entry name" value="SET domain"/>
    <property type="match status" value="1"/>
</dbReference>
<evidence type="ECO:0000256" key="7">
    <source>
        <dbReference type="ARBA" id="ARBA00023242"/>
    </source>
</evidence>
<dbReference type="GO" id="GO:0005694">
    <property type="term" value="C:chromosome"/>
    <property type="evidence" value="ECO:0007669"/>
    <property type="project" value="UniProtKB-SubCell"/>
</dbReference>
<dbReference type="InterPro" id="IPR046341">
    <property type="entry name" value="SET_dom_sf"/>
</dbReference>
<accession>A0A833WL62</accession>
<dbReference type="InterPro" id="IPR050777">
    <property type="entry name" value="SET2_Histone-Lys_MeTrsfase"/>
</dbReference>
<evidence type="ECO:0000313" key="9">
    <source>
        <dbReference type="EMBL" id="KAF4044437.1"/>
    </source>
</evidence>
<dbReference type="GO" id="GO:0008168">
    <property type="term" value="F:methyltransferase activity"/>
    <property type="evidence" value="ECO:0007669"/>
    <property type="project" value="UniProtKB-KW"/>
</dbReference>
<dbReference type="PROSITE" id="PS50280">
    <property type="entry name" value="SET"/>
    <property type="match status" value="1"/>
</dbReference>
<proteinExistence type="predicted"/>
<keyword evidence="10" id="KW-1185">Reference proteome</keyword>
<reference evidence="9" key="1">
    <citation type="submission" date="2020-04" db="EMBL/GenBank/DDBJ databases">
        <title>Hybrid Assembly of Korean Phytophthora infestans isolates.</title>
        <authorList>
            <person name="Prokchorchik M."/>
            <person name="Lee Y."/>
            <person name="Seo J."/>
            <person name="Cho J.-H."/>
            <person name="Park Y.-E."/>
            <person name="Jang D.-C."/>
            <person name="Im J.-S."/>
            <person name="Choi J.-G."/>
            <person name="Park H.-J."/>
            <person name="Lee G.-B."/>
            <person name="Lee Y.-G."/>
            <person name="Hong S.-Y."/>
            <person name="Cho K."/>
            <person name="Sohn K.H."/>
        </authorList>
    </citation>
    <scope>NUCLEOTIDE SEQUENCE</scope>
    <source>
        <strain evidence="9">KR_1_A1</strain>
    </source>
</reference>
<keyword evidence="7" id="KW-0539">Nucleus</keyword>
<keyword evidence="3" id="KW-0158">Chromosome</keyword>
<evidence type="ECO:0000256" key="6">
    <source>
        <dbReference type="ARBA" id="ARBA00022691"/>
    </source>
</evidence>
<dbReference type="SMART" id="SM00317">
    <property type="entry name" value="SET"/>
    <property type="match status" value="1"/>
</dbReference>
<evidence type="ECO:0000256" key="5">
    <source>
        <dbReference type="ARBA" id="ARBA00022679"/>
    </source>
</evidence>
<evidence type="ECO:0000256" key="3">
    <source>
        <dbReference type="ARBA" id="ARBA00022454"/>
    </source>
</evidence>
<feature type="domain" description="SET" evidence="8">
    <location>
        <begin position="176"/>
        <end position="298"/>
    </location>
</feature>
<protein>
    <submittedName>
        <fullName evidence="9">SET domain-containing protein</fullName>
    </submittedName>
</protein>
<evidence type="ECO:0000313" key="10">
    <source>
        <dbReference type="Proteomes" id="UP000602510"/>
    </source>
</evidence>
<comment type="caution">
    <text evidence="9">The sequence shown here is derived from an EMBL/GenBank/DDBJ whole genome shotgun (WGS) entry which is preliminary data.</text>
</comment>
<keyword evidence="4" id="KW-0489">Methyltransferase</keyword>
<dbReference type="SUPFAM" id="SSF82199">
    <property type="entry name" value="SET domain"/>
    <property type="match status" value="1"/>
</dbReference>
<evidence type="ECO:0000256" key="4">
    <source>
        <dbReference type="ARBA" id="ARBA00022603"/>
    </source>
</evidence>
<evidence type="ECO:0000256" key="2">
    <source>
        <dbReference type="ARBA" id="ARBA00004286"/>
    </source>
</evidence>
<dbReference type="PANTHER" id="PTHR22884">
    <property type="entry name" value="SET DOMAIN PROTEINS"/>
    <property type="match status" value="1"/>
</dbReference>
<organism evidence="9 10">
    <name type="scientific">Phytophthora infestans</name>
    <name type="common">Potato late blight agent</name>
    <name type="synonym">Botrytis infestans</name>
    <dbReference type="NCBI Taxonomy" id="4787"/>
    <lineage>
        <taxon>Eukaryota</taxon>
        <taxon>Sar</taxon>
        <taxon>Stramenopiles</taxon>
        <taxon>Oomycota</taxon>
        <taxon>Peronosporomycetes</taxon>
        <taxon>Peronosporales</taxon>
        <taxon>Peronosporaceae</taxon>
        <taxon>Phytophthora</taxon>
    </lineage>
</organism>
<dbReference type="GO" id="GO:0032259">
    <property type="term" value="P:methylation"/>
    <property type="evidence" value="ECO:0007669"/>
    <property type="project" value="UniProtKB-KW"/>
</dbReference>
<dbReference type="EMBL" id="WSZM01000069">
    <property type="protein sequence ID" value="KAF4044437.1"/>
    <property type="molecule type" value="Genomic_DNA"/>
</dbReference>
<dbReference type="GO" id="GO:0005634">
    <property type="term" value="C:nucleus"/>
    <property type="evidence" value="ECO:0007669"/>
    <property type="project" value="UniProtKB-SubCell"/>
</dbReference>
<gene>
    <name evidence="9" type="ORF">GN244_ATG03143</name>
</gene>
<keyword evidence="5" id="KW-0808">Transferase</keyword>